<protein>
    <submittedName>
        <fullName evidence="2">Uncharacterized protein</fullName>
    </submittedName>
</protein>
<evidence type="ECO:0000313" key="2">
    <source>
        <dbReference type="EMBL" id="KAF6759852.1"/>
    </source>
</evidence>
<reference evidence="2 3" key="1">
    <citation type="submission" date="2020-07" db="EMBL/GenBank/DDBJ databases">
        <title>Comparative genomics of pyrophilous fungi reveals a link between fire events and developmental genes.</title>
        <authorList>
            <consortium name="DOE Joint Genome Institute"/>
            <person name="Steindorff A.S."/>
            <person name="Carver A."/>
            <person name="Calhoun S."/>
            <person name="Stillman K."/>
            <person name="Liu H."/>
            <person name="Lipzen A."/>
            <person name="Pangilinan J."/>
            <person name="Labutti K."/>
            <person name="Bruns T.D."/>
            <person name="Grigoriev I.V."/>
        </authorList>
    </citation>
    <scope>NUCLEOTIDE SEQUENCE [LARGE SCALE GENOMIC DNA]</scope>
    <source>
        <strain evidence="2 3">CBS 144469</strain>
    </source>
</reference>
<sequence>MGALRRTETSYALELEPSTSDTGSGSTGTQQHVPVASKGDAPIIPYHRSLQYQQDQRKARRKQAAKHDKHDNLTALPTHTPRKLAPQQTMPLLGGAAPPQQSATPRATSSSASKTRSSRSRTPTPSSLKRAAPILKAPAQVILPSANSKHAVTIVTTVRTSSPLSPVRTYLPGRPVFPRSKVEPDLYKKALLSRMKQTQEGKQMVKLGPRCAISVLAATNDLAKMIEEQMKREAELDIIMGEEDEEECDSKPVGLSHAPTMLTNSWVAIDAPPATEDWVMIDCAA</sequence>
<gene>
    <name evidence="2" type="ORF">DFP72DRAFT_806104</name>
</gene>
<proteinExistence type="predicted"/>
<dbReference type="Proteomes" id="UP000521943">
    <property type="component" value="Unassembled WGS sequence"/>
</dbReference>
<dbReference type="OrthoDB" id="3256438at2759"/>
<evidence type="ECO:0000256" key="1">
    <source>
        <dbReference type="SAM" id="MobiDB-lite"/>
    </source>
</evidence>
<evidence type="ECO:0000313" key="3">
    <source>
        <dbReference type="Proteomes" id="UP000521943"/>
    </source>
</evidence>
<organism evidence="2 3">
    <name type="scientific">Ephemerocybe angulata</name>
    <dbReference type="NCBI Taxonomy" id="980116"/>
    <lineage>
        <taxon>Eukaryota</taxon>
        <taxon>Fungi</taxon>
        <taxon>Dikarya</taxon>
        <taxon>Basidiomycota</taxon>
        <taxon>Agaricomycotina</taxon>
        <taxon>Agaricomycetes</taxon>
        <taxon>Agaricomycetidae</taxon>
        <taxon>Agaricales</taxon>
        <taxon>Agaricineae</taxon>
        <taxon>Psathyrellaceae</taxon>
        <taxon>Ephemerocybe</taxon>
    </lineage>
</organism>
<feature type="compositionally biased region" description="Low complexity" evidence="1">
    <location>
        <begin position="102"/>
        <end position="127"/>
    </location>
</feature>
<accession>A0A8H6I8P3</accession>
<dbReference type="AlphaFoldDB" id="A0A8H6I8P3"/>
<name>A0A8H6I8P3_9AGAR</name>
<feature type="compositionally biased region" description="Low complexity" evidence="1">
    <location>
        <begin position="18"/>
        <end position="29"/>
    </location>
</feature>
<feature type="region of interest" description="Disordered" evidence="1">
    <location>
        <begin position="1"/>
        <end position="132"/>
    </location>
</feature>
<dbReference type="EMBL" id="JACGCI010000014">
    <property type="protein sequence ID" value="KAF6759852.1"/>
    <property type="molecule type" value="Genomic_DNA"/>
</dbReference>
<keyword evidence="3" id="KW-1185">Reference proteome</keyword>
<comment type="caution">
    <text evidence="2">The sequence shown here is derived from an EMBL/GenBank/DDBJ whole genome shotgun (WGS) entry which is preliminary data.</text>
</comment>